<dbReference type="GO" id="GO:0043720">
    <property type="term" value="F:3-keto-5-aminohexanoate cleavage activity"/>
    <property type="evidence" value="ECO:0007669"/>
    <property type="project" value="InterPro"/>
</dbReference>
<dbReference type="PANTHER" id="PTHR37418">
    <property type="entry name" value="3-KETO-5-AMINOHEXANOATE CLEAVAGE ENZYME-RELATED"/>
    <property type="match status" value="1"/>
</dbReference>
<accession>A0A1I6ZGY0</accession>
<name>A0A1I6ZGY0_9ACTN</name>
<dbReference type="EMBL" id="FPAT01000004">
    <property type="protein sequence ID" value="SFT61927.1"/>
    <property type="molecule type" value="Genomic_DNA"/>
</dbReference>
<feature type="compositionally biased region" description="Polar residues" evidence="1">
    <location>
        <begin position="21"/>
        <end position="31"/>
    </location>
</feature>
<dbReference type="InterPro" id="IPR013785">
    <property type="entry name" value="Aldolase_TIM"/>
</dbReference>
<dbReference type="Proteomes" id="UP000199165">
    <property type="component" value="Unassembled WGS sequence"/>
</dbReference>
<organism evidence="2 3">
    <name type="scientific">Actinopolyspora righensis</name>
    <dbReference type="NCBI Taxonomy" id="995060"/>
    <lineage>
        <taxon>Bacteria</taxon>
        <taxon>Bacillati</taxon>
        <taxon>Actinomycetota</taxon>
        <taxon>Actinomycetes</taxon>
        <taxon>Actinopolysporales</taxon>
        <taxon>Actinopolysporaceae</taxon>
        <taxon>Actinopolyspora</taxon>
        <taxon>Actinopolyspora alba group</taxon>
    </lineage>
</organism>
<sequence>MKSGNSARHGGHREVRLCQDRSMTAPSTDPASSRARPGTIITVAVTGAHAKADVPALPVGSEEVAAAAASCARVGASVIDLEPRHDTSVPDVVAAVHNRTDLVVRVAAYARSETLTTLLDSGAEVLTCPVDAPEDFVAALREGARARGIAVHHEVRELGQLDTLRVRCAAETGPVHAVLVFGSAVDSGMHGDPETLSRAVARLPEGASYTVTGLDDTAVPMLLATLATNGHVRVGMADTLEYSPGEPVRDNAQLVARAAGVAKIAQRLPLSVSHVRGVFGLSG</sequence>
<protein>
    <submittedName>
        <fullName evidence="2">Uncharacterized conserved protein, DUF849 family</fullName>
    </submittedName>
</protein>
<dbReference type="InterPro" id="IPR008567">
    <property type="entry name" value="BKACE"/>
</dbReference>
<dbReference type="AlphaFoldDB" id="A0A1I6ZGY0"/>
<feature type="region of interest" description="Disordered" evidence="1">
    <location>
        <begin position="1"/>
        <end position="36"/>
    </location>
</feature>
<gene>
    <name evidence="2" type="ORF">SAMN04487904_104349</name>
</gene>
<reference evidence="3" key="1">
    <citation type="submission" date="2016-10" db="EMBL/GenBank/DDBJ databases">
        <authorList>
            <person name="Varghese N."/>
            <person name="Submissions S."/>
        </authorList>
    </citation>
    <scope>NUCLEOTIDE SEQUENCE [LARGE SCALE GENOMIC DNA]</scope>
    <source>
        <strain evidence="3">DSM 45501</strain>
    </source>
</reference>
<dbReference type="Pfam" id="PF05853">
    <property type="entry name" value="BKACE"/>
    <property type="match status" value="1"/>
</dbReference>
<dbReference type="Gene3D" id="3.20.20.70">
    <property type="entry name" value="Aldolase class I"/>
    <property type="match status" value="2"/>
</dbReference>
<dbReference type="PANTHER" id="PTHR37418:SF1">
    <property type="entry name" value="3-KETO-5-AMINOHEXANOATE CLEAVAGE PROTEIN"/>
    <property type="match status" value="1"/>
</dbReference>
<keyword evidence="3" id="KW-1185">Reference proteome</keyword>
<evidence type="ECO:0000313" key="2">
    <source>
        <dbReference type="EMBL" id="SFT61927.1"/>
    </source>
</evidence>
<evidence type="ECO:0000256" key="1">
    <source>
        <dbReference type="SAM" id="MobiDB-lite"/>
    </source>
</evidence>
<evidence type="ECO:0000313" key="3">
    <source>
        <dbReference type="Proteomes" id="UP000199165"/>
    </source>
</evidence>
<proteinExistence type="predicted"/>
<dbReference type="STRING" id="995060.SAMN04487904_104349"/>